<dbReference type="Proteomes" id="UP000419138">
    <property type="component" value="Unassembled WGS sequence"/>
</dbReference>
<dbReference type="OrthoDB" id="2085352at2"/>
<dbReference type="SMART" id="SM00823">
    <property type="entry name" value="PKS_PP"/>
    <property type="match status" value="2"/>
</dbReference>
<evidence type="ECO:0000256" key="1">
    <source>
        <dbReference type="ARBA" id="ARBA00022450"/>
    </source>
</evidence>
<dbReference type="GO" id="GO:0017000">
    <property type="term" value="P:antibiotic biosynthetic process"/>
    <property type="evidence" value="ECO:0007669"/>
    <property type="project" value="UniProtKB-ARBA"/>
</dbReference>
<dbReference type="InterPro" id="IPR036736">
    <property type="entry name" value="ACP-like_sf"/>
</dbReference>
<dbReference type="EMBL" id="VCLA01000192">
    <property type="protein sequence ID" value="MQT04711.1"/>
    <property type="molecule type" value="Genomic_DNA"/>
</dbReference>
<reference evidence="4 5" key="1">
    <citation type="submission" date="2019-05" db="EMBL/GenBank/DDBJ databases">
        <title>Comparative genomics and metabolomics analyses of clavulanic acid producing Streptomyces species provides insight into specialized metabolism and evolution of beta-lactam biosynthetic gene clusters.</title>
        <authorList>
            <person name="Moore M.A."/>
            <person name="Cruz-Morales P."/>
            <person name="Barona Gomez F."/>
            <person name="Kapil T."/>
        </authorList>
    </citation>
    <scope>NUCLEOTIDE SEQUENCE [LARGE SCALE GENOMIC DNA]</scope>
    <source>
        <strain evidence="4 5">NRRL 5741</strain>
    </source>
</reference>
<evidence type="ECO:0000313" key="5">
    <source>
        <dbReference type="Proteomes" id="UP000419138"/>
    </source>
</evidence>
<dbReference type="AlphaFoldDB" id="A0A646KS88"/>
<dbReference type="PANTHER" id="PTHR45527:SF1">
    <property type="entry name" value="FATTY ACID SYNTHASE"/>
    <property type="match status" value="1"/>
</dbReference>
<evidence type="ECO:0000256" key="2">
    <source>
        <dbReference type="ARBA" id="ARBA00022553"/>
    </source>
</evidence>
<dbReference type="Pfam" id="PF00550">
    <property type="entry name" value="PP-binding"/>
    <property type="match status" value="2"/>
</dbReference>
<name>A0A646KS88_STRJU</name>
<accession>A0A646KS88</accession>
<dbReference type="InterPro" id="IPR020806">
    <property type="entry name" value="PKS_PP-bd"/>
</dbReference>
<sequence>MTRDRSAVIGPLGRAQDVRESLFAAWSELLGCANLTEHSDFFARGGDSLLMTRLVRRISKEFGVVVSLREMSWRNLGDQIALVESRRSQPATPPQPRPVVTAGDIRAFLRRQWAELLDCPSPGDDADLFVLGGDSLTVTRLARRLGKEFGVAVAVPDILAATTLGGQTLLVNGLLTGGLNSPAAMGRRVA</sequence>
<dbReference type="RefSeq" id="WP_153480935.1">
    <property type="nucleotide sequence ID" value="NZ_JBEPDZ010000028.1"/>
</dbReference>
<keyword evidence="1" id="KW-0596">Phosphopantetheine</keyword>
<dbReference type="PROSITE" id="PS50075">
    <property type="entry name" value="CARRIER"/>
    <property type="match status" value="2"/>
</dbReference>
<keyword evidence="2" id="KW-0597">Phosphoprotein</keyword>
<dbReference type="InterPro" id="IPR009081">
    <property type="entry name" value="PP-bd_ACP"/>
</dbReference>
<dbReference type="GO" id="GO:0005737">
    <property type="term" value="C:cytoplasm"/>
    <property type="evidence" value="ECO:0007669"/>
    <property type="project" value="TreeGrafter"/>
</dbReference>
<dbReference type="GO" id="GO:0043041">
    <property type="term" value="P:amino acid activation for nonribosomal peptide biosynthetic process"/>
    <property type="evidence" value="ECO:0007669"/>
    <property type="project" value="TreeGrafter"/>
</dbReference>
<dbReference type="Gene3D" id="1.10.1200.10">
    <property type="entry name" value="ACP-like"/>
    <property type="match status" value="2"/>
</dbReference>
<gene>
    <name evidence="4" type="ORF">FF041_32530</name>
</gene>
<dbReference type="SUPFAM" id="SSF47336">
    <property type="entry name" value="ACP-like"/>
    <property type="match status" value="2"/>
</dbReference>
<evidence type="ECO:0000313" key="4">
    <source>
        <dbReference type="EMBL" id="MQT04711.1"/>
    </source>
</evidence>
<protein>
    <submittedName>
        <fullName evidence="4">Acyl carrier protein</fullName>
    </submittedName>
</protein>
<feature type="domain" description="Carrier" evidence="3">
    <location>
        <begin position="100"/>
        <end position="175"/>
    </location>
</feature>
<organism evidence="4 5">
    <name type="scientific">Streptomyces jumonjinensis</name>
    <dbReference type="NCBI Taxonomy" id="1945"/>
    <lineage>
        <taxon>Bacteria</taxon>
        <taxon>Bacillati</taxon>
        <taxon>Actinomycetota</taxon>
        <taxon>Actinomycetes</taxon>
        <taxon>Kitasatosporales</taxon>
        <taxon>Streptomycetaceae</taxon>
        <taxon>Streptomyces</taxon>
    </lineage>
</organism>
<evidence type="ECO:0000259" key="3">
    <source>
        <dbReference type="PROSITE" id="PS50075"/>
    </source>
</evidence>
<comment type="caution">
    <text evidence="4">The sequence shown here is derived from an EMBL/GenBank/DDBJ whole genome shotgun (WGS) entry which is preliminary data.</text>
</comment>
<dbReference type="GO" id="GO:0031177">
    <property type="term" value="F:phosphopantetheine binding"/>
    <property type="evidence" value="ECO:0007669"/>
    <property type="project" value="InterPro"/>
</dbReference>
<dbReference type="PANTHER" id="PTHR45527">
    <property type="entry name" value="NONRIBOSOMAL PEPTIDE SYNTHETASE"/>
    <property type="match status" value="1"/>
</dbReference>
<feature type="domain" description="Carrier" evidence="3">
    <location>
        <begin position="13"/>
        <end position="87"/>
    </location>
</feature>
<proteinExistence type="predicted"/>
<dbReference type="GO" id="GO:0044550">
    <property type="term" value="P:secondary metabolite biosynthetic process"/>
    <property type="evidence" value="ECO:0007669"/>
    <property type="project" value="TreeGrafter"/>
</dbReference>
<keyword evidence="5" id="KW-1185">Reference proteome</keyword>